<keyword evidence="2 3" id="KW-0040">ANK repeat</keyword>
<dbReference type="Proteomes" id="UP000024376">
    <property type="component" value="Unassembled WGS sequence"/>
</dbReference>
<feature type="repeat" description="ANK" evidence="3">
    <location>
        <begin position="1"/>
        <end position="31"/>
    </location>
</feature>
<evidence type="ECO:0000256" key="1">
    <source>
        <dbReference type="ARBA" id="ARBA00022737"/>
    </source>
</evidence>
<feature type="non-terminal residue" evidence="4">
    <location>
        <position position="1"/>
    </location>
</feature>
<evidence type="ECO:0000256" key="3">
    <source>
        <dbReference type="PROSITE-ProRule" id="PRU00023"/>
    </source>
</evidence>
<gene>
    <name evidence="4" type="ORF">M419DRAFT_59294</name>
</gene>
<evidence type="ECO:0000313" key="4">
    <source>
        <dbReference type="EMBL" id="ETS03713.1"/>
    </source>
</evidence>
<dbReference type="PANTHER" id="PTHR24171">
    <property type="entry name" value="ANKYRIN REPEAT DOMAIN-CONTAINING PROTEIN 39-RELATED"/>
    <property type="match status" value="1"/>
</dbReference>
<dbReference type="GO" id="GO:0085020">
    <property type="term" value="P:protein K6-linked ubiquitination"/>
    <property type="evidence" value="ECO:0007669"/>
    <property type="project" value="TreeGrafter"/>
</dbReference>
<dbReference type="Gene3D" id="1.25.40.20">
    <property type="entry name" value="Ankyrin repeat-containing domain"/>
    <property type="match status" value="1"/>
</dbReference>
<dbReference type="PROSITE" id="PS50088">
    <property type="entry name" value="ANK_REPEAT"/>
    <property type="match status" value="3"/>
</dbReference>
<keyword evidence="1" id="KW-0677">Repeat</keyword>
<feature type="non-terminal residue" evidence="4">
    <location>
        <position position="122"/>
    </location>
</feature>
<dbReference type="InterPro" id="IPR036770">
    <property type="entry name" value="Ankyrin_rpt-contain_sf"/>
</dbReference>
<organism evidence="4 5">
    <name type="scientific">Hypocrea jecorina (strain ATCC 56765 / BCRC 32924 / NRRL 11460 / Rut C-30)</name>
    <name type="common">Trichoderma reesei</name>
    <dbReference type="NCBI Taxonomy" id="1344414"/>
    <lineage>
        <taxon>Eukaryota</taxon>
        <taxon>Fungi</taxon>
        <taxon>Dikarya</taxon>
        <taxon>Ascomycota</taxon>
        <taxon>Pezizomycotina</taxon>
        <taxon>Sordariomycetes</taxon>
        <taxon>Hypocreomycetidae</taxon>
        <taxon>Hypocreales</taxon>
        <taxon>Hypocreaceae</taxon>
        <taxon>Trichoderma</taxon>
    </lineage>
</organism>
<name>A0A024SF44_HYPJR</name>
<dbReference type="OrthoDB" id="4899548at2759"/>
<dbReference type="Pfam" id="PF13637">
    <property type="entry name" value="Ank_4"/>
    <property type="match status" value="1"/>
</dbReference>
<dbReference type="PANTHER" id="PTHR24171:SF8">
    <property type="entry name" value="BRCA1-ASSOCIATED RING DOMAIN PROTEIN 1"/>
    <property type="match status" value="1"/>
</dbReference>
<dbReference type="EMBL" id="KI911142">
    <property type="protein sequence ID" value="ETS03713.1"/>
    <property type="molecule type" value="Genomic_DNA"/>
</dbReference>
<dbReference type="HOGENOM" id="CLU_000134_18_9_1"/>
<accession>A0A024SF44</accession>
<dbReference type="SUPFAM" id="SSF48403">
    <property type="entry name" value="Ankyrin repeat"/>
    <property type="match status" value="1"/>
</dbReference>
<feature type="repeat" description="ANK" evidence="3">
    <location>
        <begin position="32"/>
        <end position="67"/>
    </location>
</feature>
<dbReference type="Pfam" id="PF12796">
    <property type="entry name" value="Ank_2"/>
    <property type="match status" value="1"/>
</dbReference>
<protein>
    <submittedName>
        <fullName evidence="4">Ankyrin repeat protein 4ank</fullName>
    </submittedName>
</protein>
<evidence type="ECO:0000256" key="2">
    <source>
        <dbReference type="ARBA" id="ARBA00023043"/>
    </source>
</evidence>
<sequence>SPLSLAARRGDTERVKQLLEDPDVDLNAVDYWSSTPLTYAARNCHIDIVRMMILLTRNGANANARDRSERTAISWAAQAGQADAVDLLLKHGADANLPDRYGSTPLWYALRENEEEIAKKLI</sequence>
<dbReference type="SMART" id="SM00248">
    <property type="entry name" value="ANK"/>
    <property type="match status" value="3"/>
</dbReference>
<feature type="repeat" description="ANK" evidence="3">
    <location>
        <begin position="68"/>
        <end position="100"/>
    </location>
</feature>
<dbReference type="PRINTS" id="PR01415">
    <property type="entry name" value="ANKYRIN"/>
</dbReference>
<dbReference type="KEGG" id="trr:M419DRAFT_59294"/>
<dbReference type="PROSITE" id="PS50297">
    <property type="entry name" value="ANK_REP_REGION"/>
    <property type="match status" value="1"/>
</dbReference>
<dbReference type="InterPro" id="IPR002110">
    <property type="entry name" value="Ankyrin_rpt"/>
</dbReference>
<evidence type="ECO:0000313" key="5">
    <source>
        <dbReference type="Proteomes" id="UP000024376"/>
    </source>
</evidence>
<dbReference type="GO" id="GO:0004842">
    <property type="term" value="F:ubiquitin-protein transferase activity"/>
    <property type="evidence" value="ECO:0007669"/>
    <property type="project" value="TreeGrafter"/>
</dbReference>
<proteinExistence type="predicted"/>
<dbReference type="AlphaFoldDB" id="A0A024SF44"/>
<reference evidence="5" key="1">
    <citation type="journal article" date="2013" name="Ind. Biotechnol.">
        <title>Comparative genomics analysis of Trichoderma reesei strains.</title>
        <authorList>
            <person name="Koike H."/>
            <person name="Aerts A."/>
            <person name="LaButti K."/>
            <person name="Grigoriev I.V."/>
            <person name="Baker S.E."/>
        </authorList>
    </citation>
    <scope>NUCLEOTIDE SEQUENCE [LARGE SCALE GENOMIC DNA]</scope>
    <source>
        <strain evidence="5">ATCC 56765 / BCRC 32924 / NRRL 11460 / Rut C-30</strain>
    </source>
</reference>